<dbReference type="OrthoDB" id="5411041at2759"/>
<dbReference type="EMBL" id="MU001670">
    <property type="protein sequence ID" value="KAF2462122.1"/>
    <property type="molecule type" value="Genomic_DNA"/>
</dbReference>
<feature type="compositionally biased region" description="Low complexity" evidence="2">
    <location>
        <begin position="1"/>
        <end position="24"/>
    </location>
</feature>
<reference evidence="3" key="1">
    <citation type="journal article" date="2020" name="Stud. Mycol.">
        <title>101 Dothideomycetes genomes: a test case for predicting lifestyles and emergence of pathogens.</title>
        <authorList>
            <person name="Haridas S."/>
            <person name="Albert R."/>
            <person name="Binder M."/>
            <person name="Bloem J."/>
            <person name="Labutti K."/>
            <person name="Salamov A."/>
            <person name="Andreopoulos B."/>
            <person name="Baker S."/>
            <person name="Barry K."/>
            <person name="Bills G."/>
            <person name="Bluhm B."/>
            <person name="Cannon C."/>
            <person name="Castanera R."/>
            <person name="Culley D."/>
            <person name="Daum C."/>
            <person name="Ezra D."/>
            <person name="Gonzalez J."/>
            <person name="Henrissat B."/>
            <person name="Kuo A."/>
            <person name="Liang C."/>
            <person name="Lipzen A."/>
            <person name="Lutzoni F."/>
            <person name="Magnuson J."/>
            <person name="Mondo S."/>
            <person name="Nolan M."/>
            <person name="Ohm R."/>
            <person name="Pangilinan J."/>
            <person name="Park H.-J."/>
            <person name="Ramirez L."/>
            <person name="Alfaro M."/>
            <person name="Sun H."/>
            <person name="Tritt A."/>
            <person name="Yoshinaga Y."/>
            <person name="Zwiers L.-H."/>
            <person name="Turgeon B."/>
            <person name="Goodwin S."/>
            <person name="Spatafora J."/>
            <person name="Crous P."/>
            <person name="Grigoriev I."/>
        </authorList>
    </citation>
    <scope>NUCLEOTIDE SEQUENCE</scope>
    <source>
        <strain evidence="3">ATCC 16933</strain>
    </source>
</reference>
<keyword evidence="1" id="KW-0175">Coiled coil</keyword>
<evidence type="ECO:0000313" key="3">
    <source>
        <dbReference type="EMBL" id="KAF2462122.1"/>
    </source>
</evidence>
<feature type="coiled-coil region" evidence="1">
    <location>
        <begin position="151"/>
        <end position="178"/>
    </location>
</feature>
<accession>A0A6A6PE69</accession>
<dbReference type="Proteomes" id="UP000799766">
    <property type="component" value="Unassembled WGS sequence"/>
</dbReference>
<evidence type="ECO:0000256" key="2">
    <source>
        <dbReference type="SAM" id="MobiDB-lite"/>
    </source>
</evidence>
<keyword evidence="4" id="KW-1185">Reference proteome</keyword>
<gene>
    <name evidence="3" type="ORF">BDY21DRAFT_330508</name>
</gene>
<sequence>MTSNQTSPSNTSTSTTTSQAPSTTFPKTQQPADPDDKLATARNNIALGCLFLCPAIALLPPRKLDFYTFSLGAIWVVSANHTLQIRTGRGILDMYAYRSQQRQEARMLQQSAALERRLADHRREEGSAGNKGFGHMPTQHGRELHEHFLEQRLAKARAEGDEDKVRRLENELLQGKDERGFLSKLWYGDESKLDWKAKRMEEERKALEEGKGYGDLIMEQVKEVWKGKSDENQNSKK</sequence>
<feature type="region of interest" description="Disordered" evidence="2">
    <location>
        <begin position="1"/>
        <end position="36"/>
    </location>
</feature>
<evidence type="ECO:0000256" key="1">
    <source>
        <dbReference type="SAM" id="Coils"/>
    </source>
</evidence>
<proteinExistence type="predicted"/>
<dbReference type="AlphaFoldDB" id="A0A6A6PE69"/>
<name>A0A6A6PE69_9PEZI</name>
<organism evidence="3 4">
    <name type="scientific">Lineolata rhizophorae</name>
    <dbReference type="NCBI Taxonomy" id="578093"/>
    <lineage>
        <taxon>Eukaryota</taxon>
        <taxon>Fungi</taxon>
        <taxon>Dikarya</taxon>
        <taxon>Ascomycota</taxon>
        <taxon>Pezizomycotina</taxon>
        <taxon>Dothideomycetes</taxon>
        <taxon>Dothideomycetes incertae sedis</taxon>
        <taxon>Lineolatales</taxon>
        <taxon>Lineolataceae</taxon>
        <taxon>Lineolata</taxon>
    </lineage>
</organism>
<protein>
    <submittedName>
        <fullName evidence="3">Uncharacterized protein</fullName>
    </submittedName>
</protein>
<evidence type="ECO:0000313" key="4">
    <source>
        <dbReference type="Proteomes" id="UP000799766"/>
    </source>
</evidence>